<keyword evidence="4 6" id="KW-1133">Transmembrane helix</keyword>
<dbReference type="PANTHER" id="PTHR12677:SF59">
    <property type="entry name" value="GOLGI APPARATUS MEMBRANE PROTEIN TVP38-RELATED"/>
    <property type="match status" value="1"/>
</dbReference>
<dbReference type="GO" id="GO:0005886">
    <property type="term" value="C:plasma membrane"/>
    <property type="evidence" value="ECO:0007669"/>
    <property type="project" value="UniProtKB-SubCell"/>
</dbReference>
<proteinExistence type="inferred from homology"/>
<dbReference type="AlphaFoldDB" id="D5MJQ8"/>
<dbReference type="Proteomes" id="UP000006898">
    <property type="component" value="Chromosome"/>
</dbReference>
<evidence type="ECO:0000256" key="1">
    <source>
        <dbReference type="ARBA" id="ARBA00004651"/>
    </source>
</evidence>
<dbReference type="eggNOG" id="COG0398">
    <property type="taxonomic scope" value="Bacteria"/>
</dbReference>
<evidence type="ECO:0000313" key="9">
    <source>
        <dbReference type="Proteomes" id="UP000006898"/>
    </source>
</evidence>
<feature type="transmembrane region" description="Helical" evidence="6">
    <location>
        <begin position="132"/>
        <end position="156"/>
    </location>
</feature>
<keyword evidence="5 6" id="KW-0472">Membrane</keyword>
<feature type="transmembrane region" description="Helical" evidence="6">
    <location>
        <begin position="202"/>
        <end position="224"/>
    </location>
</feature>
<organism evidence="8 9">
    <name type="scientific">Methylomirabilis oxygeniifera</name>
    <dbReference type="NCBI Taxonomy" id="671143"/>
    <lineage>
        <taxon>Bacteria</taxon>
        <taxon>Candidatus Methylomirabilota</taxon>
        <taxon>Candidatus Methylomirabilia</taxon>
        <taxon>Candidatus Methylomirabilales</taxon>
        <taxon>Candidatus Methylomirabilaceae</taxon>
        <taxon>Candidatus Methylomirabilis</taxon>
    </lineage>
</organism>
<dbReference type="KEGG" id="mox:DAMO_2570"/>
<dbReference type="PANTHER" id="PTHR12677">
    <property type="entry name" value="GOLGI APPARATUS MEMBRANE PROTEIN TVP38-RELATED"/>
    <property type="match status" value="1"/>
</dbReference>
<dbReference type="EMBL" id="FP565575">
    <property type="protein sequence ID" value="CBE69643.1"/>
    <property type="molecule type" value="Genomic_DNA"/>
</dbReference>
<feature type="domain" description="VTT" evidence="7">
    <location>
        <begin position="120"/>
        <end position="237"/>
    </location>
</feature>
<keyword evidence="3 6" id="KW-0812">Transmembrane</keyword>
<evidence type="ECO:0000259" key="7">
    <source>
        <dbReference type="Pfam" id="PF09335"/>
    </source>
</evidence>
<dbReference type="Pfam" id="PF09335">
    <property type="entry name" value="VTT_dom"/>
    <property type="match status" value="1"/>
</dbReference>
<evidence type="ECO:0000313" key="8">
    <source>
        <dbReference type="EMBL" id="CBE69643.1"/>
    </source>
</evidence>
<feature type="transmembrane region" description="Helical" evidence="6">
    <location>
        <begin position="176"/>
        <end position="195"/>
    </location>
</feature>
<keyword evidence="2 6" id="KW-1003">Cell membrane</keyword>
<evidence type="ECO:0000256" key="5">
    <source>
        <dbReference type="ARBA" id="ARBA00023136"/>
    </source>
</evidence>
<dbReference type="STRING" id="671143.DAMO_2570"/>
<dbReference type="InterPro" id="IPR032816">
    <property type="entry name" value="VTT_dom"/>
</dbReference>
<comment type="subcellular location">
    <subcellularLocation>
        <location evidence="1 6">Cell membrane</location>
        <topology evidence="1 6">Multi-pass membrane protein</topology>
    </subcellularLocation>
</comment>
<gene>
    <name evidence="8" type="ORF">DAMO_2570</name>
</gene>
<dbReference type="HOGENOM" id="CLU_038944_5_1_0"/>
<sequence>MLSRTRDPITLIRRGEFRLKPTRFNRFLSDTATSSVLPTLLDQRSFAKKIVIIAAVLITVVGLISAYTLLNERLDLDGYWEWIEPTFNEQELARYVKQAGPWAPLVFIGLQALQIVVAPIPGEVTGILGGYLFGTLPGLIYSTIGLTIGSCLAFSLGRWLGHHFARRFVTPETYEMFFFLTRTQGKLITFLLFLIPGFPKDFLCYILGASPLSFGTFFLLTAVGRIPGTWFLSMQGRQVRTAHYGSFLTLIFFLVAVCLLLYLYREPLFRWIKLDHYRRQRRKRDISRDLEVG</sequence>
<protein>
    <recommendedName>
        <fullName evidence="6">TVP38/TMEM64 family membrane protein</fullName>
    </recommendedName>
</protein>
<feature type="transmembrane region" description="Helical" evidence="6">
    <location>
        <begin position="50"/>
        <end position="70"/>
    </location>
</feature>
<accession>D5MJQ8</accession>
<reference evidence="8 9" key="1">
    <citation type="journal article" date="2010" name="Nature">
        <title>Nitrite-driven anaerobic methane oxidation by oxygenic bacteria.</title>
        <authorList>
            <person name="Ettwig K.F."/>
            <person name="Butler M.K."/>
            <person name="Le Paslier D."/>
            <person name="Pelletier E."/>
            <person name="Mangenot S."/>
            <person name="Kuypers M.M.M."/>
            <person name="Schreiber F."/>
            <person name="Dutilh B.E."/>
            <person name="Zedelius J."/>
            <person name="de Beer D."/>
            <person name="Gloerich J."/>
            <person name="Wessels H.J.C.T."/>
            <person name="van Allen T."/>
            <person name="Luesken F."/>
            <person name="Wu M."/>
            <person name="van de Pas-Schoonen K.T."/>
            <person name="Op den Camp H.J.M."/>
            <person name="Janssen-Megens E.M."/>
            <person name="Francoijs K-J."/>
            <person name="Stunnenberg H."/>
            <person name="Weissenbach J."/>
            <person name="Jetten M.S.M."/>
            <person name="Strous M."/>
        </authorList>
    </citation>
    <scope>NUCLEOTIDE SEQUENCE [LARGE SCALE GENOMIC DNA]</scope>
</reference>
<name>D5MJQ8_METO1</name>
<comment type="similarity">
    <text evidence="6">Belongs to the TVP38/TMEM64 family.</text>
</comment>
<evidence type="ECO:0000256" key="2">
    <source>
        <dbReference type="ARBA" id="ARBA00022475"/>
    </source>
</evidence>
<dbReference type="InterPro" id="IPR015414">
    <property type="entry name" value="TMEM64"/>
</dbReference>
<evidence type="ECO:0000256" key="4">
    <source>
        <dbReference type="ARBA" id="ARBA00022989"/>
    </source>
</evidence>
<evidence type="ECO:0000256" key="3">
    <source>
        <dbReference type="ARBA" id="ARBA00022692"/>
    </source>
</evidence>
<feature type="transmembrane region" description="Helical" evidence="6">
    <location>
        <begin position="244"/>
        <end position="264"/>
    </location>
</feature>
<evidence type="ECO:0000256" key="6">
    <source>
        <dbReference type="RuleBase" id="RU366058"/>
    </source>
</evidence>